<evidence type="ECO:0000313" key="2">
    <source>
        <dbReference type="Proteomes" id="UP001163321"/>
    </source>
</evidence>
<gene>
    <name evidence="1" type="ORF">PsorP6_017254</name>
</gene>
<proteinExistence type="predicted"/>
<keyword evidence="2" id="KW-1185">Reference proteome</keyword>
<name>A0ACC0WNI4_9STRA</name>
<dbReference type="EMBL" id="CM047590">
    <property type="protein sequence ID" value="KAI9919296.1"/>
    <property type="molecule type" value="Genomic_DNA"/>
</dbReference>
<evidence type="ECO:0000313" key="1">
    <source>
        <dbReference type="EMBL" id="KAI9919296.1"/>
    </source>
</evidence>
<organism evidence="1 2">
    <name type="scientific">Peronosclerospora sorghi</name>
    <dbReference type="NCBI Taxonomy" id="230839"/>
    <lineage>
        <taxon>Eukaryota</taxon>
        <taxon>Sar</taxon>
        <taxon>Stramenopiles</taxon>
        <taxon>Oomycota</taxon>
        <taxon>Peronosporomycetes</taxon>
        <taxon>Peronosporales</taxon>
        <taxon>Peronosporaceae</taxon>
        <taxon>Peronosclerospora</taxon>
    </lineage>
</organism>
<accession>A0ACC0WNI4</accession>
<protein>
    <submittedName>
        <fullName evidence="1">Uncharacterized protein</fullName>
    </submittedName>
</protein>
<dbReference type="Proteomes" id="UP001163321">
    <property type="component" value="Chromosome 11"/>
</dbReference>
<reference evidence="1 2" key="1">
    <citation type="journal article" date="2022" name="bioRxiv">
        <title>The genome of the oomycete Peronosclerospora sorghi, a cosmopolitan pathogen of maize and sorghum, is inflated with dispersed pseudogenes.</title>
        <authorList>
            <person name="Fletcher K."/>
            <person name="Martin F."/>
            <person name="Isakeit T."/>
            <person name="Cavanaugh K."/>
            <person name="Magill C."/>
            <person name="Michelmore R."/>
        </authorList>
    </citation>
    <scope>NUCLEOTIDE SEQUENCE [LARGE SCALE GENOMIC DNA]</scope>
    <source>
        <strain evidence="1">P6</strain>
    </source>
</reference>
<sequence>MSSRVSRVLTLLTLLLLPQALDASLDHLSRSARSTNVVGAMRRLITRRLGPRYNDQISLRALPRERDALDVFELGTDGDKLEIAADTATAMAYGLQWYLKTHVQTQMDWDNHSLELPRVLPTVETRGRHKRSTRFTYYQNVCTVSYASWSWSWREWEAHIDWMALNGINMPLAFTGQEKVWQQTFQQYYNVSSHGLDQFFAGSAFLAWGRMGNIRGSWVKGPLPQAFIERQFTLQRQILDRMRELGMVPALPAFAGHVPQEMTRLFPHAKFTRSPNWGNFPDEFCCVYLLDPSDPLYHDIGKAFLETQRALYNYTSSLYQCDTYNEMNPDFTDPQKLQEASRAVITSMTAADPNAVWLMQGWLFVNSPDYWKKERVKSYLDGVPNDKMIILDLYSEVHPVWNKMDNYFGKSWIYCVLHNFGGSTGMRGDLATVGTAPAVANRGSNGTMIGVGLTMEGIFQNYVVYDLTLQMAWETSPLEMDVWVAAFAARRYHVQDGHTERAWKSLFRSVYNRTLGYGGVTKNLVCLIPSWKLVRDGFMPTVITYDPTDVTRAWNELLHANGTLHALDTYRHDLVDVTRQVLSDLFLSQYLHLEAMYTQKQVLPGPLCAWTKRMMVTIKHLDQILATNEDFLLGNWIAHARALAQDTAASSAETTFLEDYYEYEARNQVTRWGDNNSETLHDYAGKEWAGLVTGYYLPRWRLWLTEVCKSYTEGREMNETKLKTDRIAFELAWQMSHEHYPTTATGDSFAISKLLFEEILGSSVD</sequence>
<comment type="caution">
    <text evidence="1">The sequence shown here is derived from an EMBL/GenBank/DDBJ whole genome shotgun (WGS) entry which is preliminary data.</text>
</comment>